<sequence>MKIIALEEHFVPRQVCEAWEATAKIQDFTVSMNGNQYARQLEDLEDIRIQAMNDAGIDVQVLSLPSPGVQNFKPGDSISVARDFNDILTDAIAKRPDRFDGFATLPVPSPIAAAKELQRAVQKLGLKGALLNGRVHERNMDHSDFNPIYEAAEALHVPLYIHPQLPPSGVRDAYYSGIGPIADIMLSMGAIGWHYETGIQLLRMVLTGVFDRYPNLQVIVGHWGEVVLFYLDRIAQLNHAGLKLERPIADYFKQNVYYTPSGIFSQHYFSRTIEIVGVQRMMFSQDWPYQSCGENGARTFLEQASISQAEQEAIAHGNWERLVSGILRNTDTETGGSGKL</sequence>
<evidence type="ECO:0000313" key="4">
    <source>
        <dbReference type="Proteomes" id="UP000071561"/>
    </source>
</evidence>
<organism evidence="3 4">
    <name type="scientific">Pedobacter cryoconitis</name>
    <dbReference type="NCBI Taxonomy" id="188932"/>
    <lineage>
        <taxon>Bacteria</taxon>
        <taxon>Pseudomonadati</taxon>
        <taxon>Bacteroidota</taxon>
        <taxon>Sphingobacteriia</taxon>
        <taxon>Sphingobacteriales</taxon>
        <taxon>Sphingobacteriaceae</taxon>
        <taxon>Pedobacter</taxon>
    </lineage>
</organism>
<evidence type="ECO:0000256" key="1">
    <source>
        <dbReference type="ARBA" id="ARBA00023239"/>
    </source>
</evidence>
<keyword evidence="4" id="KW-1185">Reference proteome</keyword>
<feature type="domain" description="Amidohydrolase-related" evidence="2">
    <location>
        <begin position="33"/>
        <end position="322"/>
    </location>
</feature>
<dbReference type="InterPro" id="IPR032466">
    <property type="entry name" value="Metal_Hydrolase"/>
</dbReference>
<evidence type="ECO:0000259" key="2">
    <source>
        <dbReference type="Pfam" id="PF04909"/>
    </source>
</evidence>
<dbReference type="InterPro" id="IPR006680">
    <property type="entry name" value="Amidohydro-rel"/>
</dbReference>
<dbReference type="PANTHER" id="PTHR21240:SF30">
    <property type="entry name" value="AMIDOHYDROLASE-RELATED DOMAIN-CONTAINING PROTEIN-RELATED"/>
    <property type="match status" value="1"/>
</dbReference>
<dbReference type="GO" id="GO:0019748">
    <property type="term" value="P:secondary metabolic process"/>
    <property type="evidence" value="ECO:0007669"/>
    <property type="project" value="TreeGrafter"/>
</dbReference>
<accession>A0A127V9V3</accession>
<dbReference type="GO" id="GO:0016831">
    <property type="term" value="F:carboxy-lyase activity"/>
    <property type="evidence" value="ECO:0007669"/>
    <property type="project" value="InterPro"/>
</dbReference>
<keyword evidence="1" id="KW-0456">Lyase</keyword>
<dbReference type="Proteomes" id="UP000071561">
    <property type="component" value="Chromosome"/>
</dbReference>
<dbReference type="SUPFAM" id="SSF51556">
    <property type="entry name" value="Metallo-dependent hydrolases"/>
    <property type="match status" value="1"/>
</dbReference>
<reference evidence="3 4" key="1">
    <citation type="submission" date="2016-03" db="EMBL/GenBank/DDBJ databases">
        <title>Complete genome sequence of Pedobacter cryoconitis PAMC 27485.</title>
        <authorList>
            <person name="Lee J."/>
            <person name="Kim O.-S."/>
        </authorList>
    </citation>
    <scope>NUCLEOTIDE SEQUENCE [LARGE SCALE GENOMIC DNA]</scope>
    <source>
        <strain evidence="3 4">PAMC 27485</strain>
    </source>
</reference>
<dbReference type="InterPro" id="IPR032465">
    <property type="entry name" value="ACMSD"/>
</dbReference>
<dbReference type="GO" id="GO:0005829">
    <property type="term" value="C:cytosol"/>
    <property type="evidence" value="ECO:0007669"/>
    <property type="project" value="TreeGrafter"/>
</dbReference>
<name>A0A127V9V3_9SPHI</name>
<dbReference type="AlphaFoldDB" id="A0A127V9V3"/>
<dbReference type="Pfam" id="PF04909">
    <property type="entry name" value="Amidohydro_2"/>
    <property type="match status" value="1"/>
</dbReference>
<dbReference type="Gene3D" id="3.20.20.140">
    <property type="entry name" value="Metal-dependent hydrolases"/>
    <property type="match status" value="1"/>
</dbReference>
<dbReference type="OrthoDB" id="9777673at2"/>
<dbReference type="GO" id="GO:0016787">
    <property type="term" value="F:hydrolase activity"/>
    <property type="evidence" value="ECO:0007669"/>
    <property type="project" value="UniProtKB-KW"/>
</dbReference>
<proteinExistence type="predicted"/>
<protein>
    <submittedName>
        <fullName evidence="3">Amidohydrolase</fullName>
    </submittedName>
</protein>
<dbReference type="RefSeq" id="WP_068397761.1">
    <property type="nucleotide sequence ID" value="NZ_CP014504.1"/>
</dbReference>
<dbReference type="KEGG" id="pcm:AY601_1167"/>
<dbReference type="EMBL" id="CP014504">
    <property type="protein sequence ID" value="AMP98094.1"/>
    <property type="molecule type" value="Genomic_DNA"/>
</dbReference>
<keyword evidence="3" id="KW-0378">Hydrolase</keyword>
<gene>
    <name evidence="3" type="ORF">AY601_1167</name>
</gene>
<dbReference type="PATRIC" id="fig|188932.3.peg.1208"/>
<evidence type="ECO:0000313" key="3">
    <source>
        <dbReference type="EMBL" id="AMP98094.1"/>
    </source>
</evidence>
<dbReference type="PANTHER" id="PTHR21240">
    <property type="entry name" value="2-AMINO-3-CARBOXYLMUCONATE-6-SEMIALDEHYDE DECARBOXYLASE"/>
    <property type="match status" value="1"/>
</dbReference>